<sequence length="188" mass="20715">MGELLHTLGGEGVRSTSAHIDPIITAACKPQSQHHHRSAPPPVHDLMLRALTAVFGMDQTNCRINKEKARQVVEMLGLVDQAGEDMQDTNHFDLPGGGGLEEEIPLEEVLGVGGLMEDGSKRNEPQRQDFRNFDEDGNGFMDALELKRVLQCLGLDNGWDMAQIENMLKVVDLNLDGKVDFSELIIMA</sequence>
<dbReference type="Proteomes" id="UP000515121">
    <property type="component" value="Unplaced"/>
</dbReference>
<dbReference type="Pfam" id="PF13499">
    <property type="entry name" value="EF-hand_7"/>
    <property type="match status" value="1"/>
</dbReference>
<evidence type="ECO:0000259" key="4">
    <source>
        <dbReference type="PROSITE" id="PS50222"/>
    </source>
</evidence>
<gene>
    <name evidence="6" type="primary">LOC111303990</name>
</gene>
<dbReference type="InterPro" id="IPR039647">
    <property type="entry name" value="EF_hand_pair_protein_CML-like"/>
</dbReference>
<feature type="domain" description="EF-hand" evidence="4">
    <location>
        <begin position="159"/>
        <end position="188"/>
    </location>
</feature>
<organism evidence="5 6">
    <name type="scientific">Durio zibethinus</name>
    <name type="common">Durian</name>
    <dbReference type="NCBI Taxonomy" id="66656"/>
    <lineage>
        <taxon>Eukaryota</taxon>
        <taxon>Viridiplantae</taxon>
        <taxon>Streptophyta</taxon>
        <taxon>Embryophyta</taxon>
        <taxon>Tracheophyta</taxon>
        <taxon>Spermatophyta</taxon>
        <taxon>Magnoliopsida</taxon>
        <taxon>eudicotyledons</taxon>
        <taxon>Gunneridae</taxon>
        <taxon>Pentapetalae</taxon>
        <taxon>rosids</taxon>
        <taxon>malvids</taxon>
        <taxon>Malvales</taxon>
        <taxon>Malvaceae</taxon>
        <taxon>Helicteroideae</taxon>
        <taxon>Durio</taxon>
    </lineage>
</organism>
<keyword evidence="2" id="KW-0677">Repeat</keyword>
<dbReference type="GO" id="GO:0005509">
    <property type="term" value="F:calcium ion binding"/>
    <property type="evidence" value="ECO:0007669"/>
    <property type="project" value="InterPro"/>
</dbReference>
<name>A0A6P5ZV56_DURZI</name>
<reference evidence="6" key="1">
    <citation type="submission" date="2025-08" db="UniProtKB">
        <authorList>
            <consortium name="RefSeq"/>
        </authorList>
    </citation>
    <scope>IDENTIFICATION</scope>
    <source>
        <tissue evidence="6">Fruit stalk</tissue>
    </source>
</reference>
<dbReference type="AlphaFoldDB" id="A0A6P5ZV56"/>
<proteinExistence type="predicted"/>
<dbReference type="Gene3D" id="1.10.238.10">
    <property type="entry name" value="EF-hand"/>
    <property type="match status" value="1"/>
</dbReference>
<dbReference type="SUPFAM" id="SSF47473">
    <property type="entry name" value="EF-hand"/>
    <property type="match status" value="1"/>
</dbReference>
<protein>
    <submittedName>
        <fullName evidence="6">Probable calcium-binding protein CML43</fullName>
    </submittedName>
</protein>
<dbReference type="PANTHER" id="PTHR10891">
    <property type="entry name" value="EF-HAND CALCIUM-BINDING DOMAIN CONTAINING PROTEIN"/>
    <property type="match status" value="1"/>
</dbReference>
<feature type="domain" description="EF-hand" evidence="4">
    <location>
        <begin position="130"/>
        <end position="156"/>
    </location>
</feature>
<dbReference type="InterPro" id="IPR011992">
    <property type="entry name" value="EF-hand-dom_pair"/>
</dbReference>
<keyword evidence="5" id="KW-1185">Reference proteome</keyword>
<dbReference type="PROSITE" id="PS50222">
    <property type="entry name" value="EF_HAND_2"/>
    <property type="match status" value="2"/>
</dbReference>
<evidence type="ECO:0000256" key="1">
    <source>
        <dbReference type="ARBA" id="ARBA00022723"/>
    </source>
</evidence>
<accession>A0A6P5ZV56</accession>
<dbReference type="OrthoDB" id="26525at2759"/>
<dbReference type="InterPro" id="IPR018247">
    <property type="entry name" value="EF_Hand_1_Ca_BS"/>
</dbReference>
<evidence type="ECO:0000256" key="2">
    <source>
        <dbReference type="ARBA" id="ARBA00022737"/>
    </source>
</evidence>
<keyword evidence="1" id="KW-0479">Metal-binding</keyword>
<dbReference type="InterPro" id="IPR002048">
    <property type="entry name" value="EF_hand_dom"/>
</dbReference>
<dbReference type="GeneID" id="111303990"/>
<dbReference type="RefSeq" id="XP_022756261.1">
    <property type="nucleotide sequence ID" value="XM_022900526.1"/>
</dbReference>
<evidence type="ECO:0000313" key="6">
    <source>
        <dbReference type="RefSeq" id="XP_022756261.1"/>
    </source>
</evidence>
<evidence type="ECO:0000313" key="5">
    <source>
        <dbReference type="Proteomes" id="UP000515121"/>
    </source>
</evidence>
<dbReference type="CDD" id="cd00051">
    <property type="entry name" value="EFh"/>
    <property type="match status" value="1"/>
</dbReference>
<evidence type="ECO:0000256" key="3">
    <source>
        <dbReference type="ARBA" id="ARBA00022837"/>
    </source>
</evidence>
<dbReference type="PROSITE" id="PS00018">
    <property type="entry name" value="EF_HAND_1"/>
    <property type="match status" value="1"/>
</dbReference>
<keyword evidence="3" id="KW-0106">Calcium</keyword>
<dbReference type="KEGG" id="dzi:111303990"/>